<dbReference type="GO" id="GO:0005886">
    <property type="term" value="C:plasma membrane"/>
    <property type="evidence" value="ECO:0007669"/>
    <property type="project" value="UniProtKB-SubCell"/>
</dbReference>
<evidence type="ECO:0000259" key="9">
    <source>
        <dbReference type="PROSITE" id="PS50850"/>
    </source>
</evidence>
<evidence type="ECO:0000256" key="1">
    <source>
        <dbReference type="ARBA" id="ARBA00004651"/>
    </source>
</evidence>
<dbReference type="InterPro" id="IPR011701">
    <property type="entry name" value="MFS"/>
</dbReference>
<dbReference type="Gene3D" id="1.20.1250.20">
    <property type="entry name" value="MFS general substrate transporter like domains"/>
    <property type="match status" value="1"/>
</dbReference>
<keyword evidence="4 8" id="KW-0812">Transmembrane</keyword>
<dbReference type="EMBL" id="JFBM01000072">
    <property type="protein sequence ID" value="KFU75376.1"/>
    <property type="molecule type" value="Genomic_DNA"/>
</dbReference>
<evidence type="ECO:0000256" key="6">
    <source>
        <dbReference type="ARBA" id="ARBA00023136"/>
    </source>
</evidence>
<comment type="caution">
    <text evidence="10">The sequence shown here is derived from an EMBL/GenBank/DDBJ whole genome shotgun (WGS) entry which is preliminary data.</text>
</comment>
<proteinExistence type="predicted"/>
<feature type="transmembrane region" description="Helical" evidence="8">
    <location>
        <begin position="14"/>
        <end position="38"/>
    </location>
</feature>
<keyword evidence="5 8" id="KW-1133">Transmembrane helix</keyword>
<dbReference type="PANTHER" id="PTHR42718:SF47">
    <property type="entry name" value="METHYL VIOLOGEN RESISTANCE PROTEIN SMVA"/>
    <property type="match status" value="1"/>
</dbReference>
<feature type="transmembrane region" description="Helical" evidence="8">
    <location>
        <begin position="306"/>
        <end position="323"/>
    </location>
</feature>
<dbReference type="SUPFAM" id="SSF103473">
    <property type="entry name" value="MFS general substrate transporter"/>
    <property type="match status" value="1"/>
</dbReference>
<feature type="transmembrane region" description="Helical" evidence="8">
    <location>
        <begin position="360"/>
        <end position="386"/>
    </location>
</feature>
<dbReference type="CDD" id="cd17321">
    <property type="entry name" value="MFS_MMR_MDR_like"/>
    <property type="match status" value="1"/>
</dbReference>
<keyword evidence="2" id="KW-0813">Transport</keyword>
<feature type="domain" description="Major facilitator superfamily (MFS) profile" evidence="9">
    <location>
        <begin position="16"/>
        <end position="507"/>
    </location>
</feature>
<feature type="transmembrane region" description="Helical" evidence="8">
    <location>
        <begin position="140"/>
        <end position="160"/>
    </location>
</feature>
<feature type="transmembrane region" description="Helical" evidence="8">
    <location>
        <begin position="58"/>
        <end position="75"/>
    </location>
</feature>
<feature type="region of interest" description="Disordered" evidence="7">
    <location>
        <begin position="507"/>
        <end position="530"/>
    </location>
</feature>
<feature type="transmembrane region" description="Helical" evidence="8">
    <location>
        <begin position="479"/>
        <end position="498"/>
    </location>
</feature>
<feature type="transmembrane region" description="Helical" evidence="8">
    <location>
        <begin position="231"/>
        <end position="250"/>
    </location>
</feature>
<dbReference type="InterPro" id="IPR020846">
    <property type="entry name" value="MFS_dom"/>
</dbReference>
<dbReference type="GO" id="GO:0022857">
    <property type="term" value="F:transmembrane transporter activity"/>
    <property type="evidence" value="ECO:0007669"/>
    <property type="project" value="InterPro"/>
</dbReference>
<evidence type="ECO:0000256" key="5">
    <source>
        <dbReference type="ARBA" id="ARBA00022989"/>
    </source>
</evidence>
<evidence type="ECO:0000256" key="8">
    <source>
        <dbReference type="SAM" id="Phobius"/>
    </source>
</evidence>
<dbReference type="InterPro" id="IPR036259">
    <property type="entry name" value="MFS_trans_sf"/>
</dbReference>
<gene>
    <name evidence="10" type="ORF">BB31_41835</name>
</gene>
<accession>A0A2P2FF79</accession>
<dbReference type="RefSeq" id="WP_034324478.1">
    <property type="nucleotide sequence ID" value="NZ_JFBM01000072.1"/>
</dbReference>
<comment type="subcellular location">
    <subcellularLocation>
        <location evidence="1">Cell membrane</location>
        <topology evidence="1">Multi-pass membrane protein</topology>
    </subcellularLocation>
</comment>
<evidence type="ECO:0000313" key="11">
    <source>
        <dbReference type="Proteomes" id="UP000256220"/>
    </source>
</evidence>
<dbReference type="PRINTS" id="PR01035">
    <property type="entry name" value="TCRTETA"/>
</dbReference>
<dbReference type="AlphaFoldDB" id="A0A2P2FF79"/>
<organism evidence="10 11">
    <name type="scientific">Amycolatopsis lurida NRRL 2430</name>
    <dbReference type="NCBI Taxonomy" id="1460371"/>
    <lineage>
        <taxon>Bacteria</taxon>
        <taxon>Bacillati</taxon>
        <taxon>Actinomycetota</taxon>
        <taxon>Actinomycetes</taxon>
        <taxon>Pseudonocardiales</taxon>
        <taxon>Pseudonocardiaceae</taxon>
        <taxon>Amycolatopsis</taxon>
    </lineage>
</organism>
<keyword evidence="3" id="KW-1003">Cell membrane</keyword>
<feature type="transmembrane region" description="Helical" evidence="8">
    <location>
        <begin position="335"/>
        <end position="354"/>
    </location>
</feature>
<dbReference type="Proteomes" id="UP000256220">
    <property type="component" value="Unassembled WGS sequence"/>
</dbReference>
<feature type="transmembrane region" description="Helical" evidence="8">
    <location>
        <begin position="202"/>
        <end position="219"/>
    </location>
</feature>
<reference evidence="10 11" key="1">
    <citation type="journal article" date="2014" name="Genome Announc.">
        <title>Draft Genome Sequence of Amycolatopsis lurida NRRL 2430, Producer of the Glycopeptide Family Antibiotic Ristocetin.</title>
        <authorList>
            <person name="Kwun M.J."/>
            <person name="Hong H.J."/>
        </authorList>
    </citation>
    <scope>NUCLEOTIDE SEQUENCE [LARGE SCALE GENOMIC DNA]</scope>
    <source>
        <strain evidence="10 11">NRRL 2430</strain>
    </source>
</reference>
<evidence type="ECO:0000313" key="10">
    <source>
        <dbReference type="EMBL" id="KFU75376.1"/>
    </source>
</evidence>
<evidence type="ECO:0000256" key="7">
    <source>
        <dbReference type="SAM" id="MobiDB-lite"/>
    </source>
</evidence>
<evidence type="ECO:0000256" key="4">
    <source>
        <dbReference type="ARBA" id="ARBA00022692"/>
    </source>
</evidence>
<sequence>MDTAAPRAAGRREWIGLAVLALPTMLVSLDISVLFLALPHLAADLGASATEQLWITDIYGFLIAGFLVTMGTLGDRIGRRKLLLIGATGFGAASVLAAFSGSPEMLIVSRAILGFAGATLLPSTLALISTMFQVPRQMGVAMAIWGTAFMAGVALGPVVGGILLSVFWWGSVFLMAVPLLAILLIAGPLLLPESRAPESGRIDLGSVALSLLAILPLVYGLKELTRTGAGVVLPIVAIVIGATAATLFVLRQRRLEDPLLDLKLFRNRQLSAAVLIGLIVGAVQSGTGLYIALYLQTVEGFGPLQAGLWLLVPNAALVIGINVSPKLAQRFRPGYVLAAGLAVSAVGQFLLTQVDSADGLALLVIGVSVGYLGVGPASALLNHLVMDSTPPEKAGSAASLSATGGELGVAGGIAVFGSIGAAVYGSTLLIPDGVPAPAAGAAEESISGAVTVAGELEPAVGASLLDSAREAFTSGLTTIAGLSVFLFLALGALAAFLLRNVRPVEHEEAGTETGDEVEAGQSPDSVPTRG</sequence>
<dbReference type="InterPro" id="IPR001958">
    <property type="entry name" value="Tet-R_TetA/multi-R_MdtG-like"/>
</dbReference>
<keyword evidence="6 8" id="KW-0472">Membrane</keyword>
<feature type="transmembrane region" description="Helical" evidence="8">
    <location>
        <begin position="107"/>
        <end position="128"/>
    </location>
</feature>
<keyword evidence="11" id="KW-1185">Reference proteome</keyword>
<name>A0A2P2FF79_AMYLU</name>
<dbReference type="PANTHER" id="PTHR42718">
    <property type="entry name" value="MAJOR FACILITATOR SUPERFAMILY MULTIDRUG TRANSPORTER MFSC"/>
    <property type="match status" value="1"/>
</dbReference>
<dbReference type="PROSITE" id="PS50850">
    <property type="entry name" value="MFS"/>
    <property type="match status" value="1"/>
</dbReference>
<feature type="transmembrane region" description="Helical" evidence="8">
    <location>
        <begin position="407"/>
        <end position="430"/>
    </location>
</feature>
<dbReference type="Pfam" id="PF07690">
    <property type="entry name" value="MFS_1"/>
    <property type="match status" value="1"/>
</dbReference>
<feature type="transmembrane region" description="Helical" evidence="8">
    <location>
        <begin position="270"/>
        <end position="294"/>
    </location>
</feature>
<protein>
    <submittedName>
        <fullName evidence="10">MFS transporter</fullName>
    </submittedName>
</protein>
<feature type="transmembrane region" description="Helical" evidence="8">
    <location>
        <begin position="82"/>
        <end position="101"/>
    </location>
</feature>
<feature type="transmembrane region" description="Helical" evidence="8">
    <location>
        <begin position="166"/>
        <end position="190"/>
    </location>
</feature>
<evidence type="ECO:0000256" key="3">
    <source>
        <dbReference type="ARBA" id="ARBA00022475"/>
    </source>
</evidence>
<evidence type="ECO:0000256" key="2">
    <source>
        <dbReference type="ARBA" id="ARBA00022448"/>
    </source>
</evidence>